<dbReference type="InterPro" id="IPR012337">
    <property type="entry name" value="RNaseH-like_sf"/>
</dbReference>
<dbReference type="Gene3D" id="3.30.420.10">
    <property type="entry name" value="Ribonuclease H-like superfamily/Ribonuclease H"/>
    <property type="match status" value="1"/>
</dbReference>
<dbReference type="InterPro" id="IPR044730">
    <property type="entry name" value="RNase_H-like_dom_plant"/>
</dbReference>
<gene>
    <name evidence="2" type="ORF">TorRG33x02_197020</name>
</gene>
<dbReference type="OrthoDB" id="1193612at2759"/>
<dbReference type="InterPro" id="IPR002156">
    <property type="entry name" value="RNaseH_domain"/>
</dbReference>
<dbReference type="PANTHER" id="PTHR47723:SF21">
    <property type="entry name" value="POLYNUCLEOTIDYL TRANSFERASE, RIBONUCLEASE H-LIKE SUPERFAMILY PROTEIN"/>
    <property type="match status" value="1"/>
</dbReference>
<dbReference type="Pfam" id="PF13456">
    <property type="entry name" value="RVT_3"/>
    <property type="match status" value="1"/>
</dbReference>
<dbReference type="PANTHER" id="PTHR47723">
    <property type="entry name" value="OS05G0353850 PROTEIN"/>
    <property type="match status" value="1"/>
</dbReference>
<reference evidence="3" key="1">
    <citation type="submission" date="2016-06" db="EMBL/GenBank/DDBJ databases">
        <title>Parallel loss of symbiosis genes in relatives of nitrogen-fixing non-legume Parasponia.</title>
        <authorList>
            <person name="Van Velzen R."/>
            <person name="Holmer R."/>
            <person name="Bu F."/>
            <person name="Rutten L."/>
            <person name="Van Zeijl A."/>
            <person name="Liu W."/>
            <person name="Santuari L."/>
            <person name="Cao Q."/>
            <person name="Sharma T."/>
            <person name="Shen D."/>
            <person name="Roswanjaya Y."/>
            <person name="Wardhani T."/>
            <person name="Kalhor M.S."/>
            <person name="Jansen J."/>
            <person name="Van den Hoogen J."/>
            <person name="Gungor B."/>
            <person name="Hartog M."/>
            <person name="Hontelez J."/>
            <person name="Verver J."/>
            <person name="Yang W.-C."/>
            <person name="Schijlen E."/>
            <person name="Repin R."/>
            <person name="Schilthuizen M."/>
            <person name="Schranz E."/>
            <person name="Heidstra R."/>
            <person name="Miyata K."/>
            <person name="Fedorova E."/>
            <person name="Kohlen W."/>
            <person name="Bisseling T."/>
            <person name="Smit S."/>
            <person name="Geurts R."/>
        </authorList>
    </citation>
    <scope>NUCLEOTIDE SEQUENCE [LARGE SCALE GENOMIC DNA]</scope>
    <source>
        <strain evidence="3">cv. RG33-2</strain>
    </source>
</reference>
<dbReference type="SUPFAM" id="SSF53098">
    <property type="entry name" value="Ribonuclease H-like"/>
    <property type="match status" value="1"/>
</dbReference>
<evidence type="ECO:0000259" key="1">
    <source>
        <dbReference type="Pfam" id="PF13456"/>
    </source>
</evidence>
<organism evidence="2 3">
    <name type="scientific">Trema orientale</name>
    <name type="common">Charcoal tree</name>
    <name type="synonym">Celtis orientalis</name>
    <dbReference type="NCBI Taxonomy" id="63057"/>
    <lineage>
        <taxon>Eukaryota</taxon>
        <taxon>Viridiplantae</taxon>
        <taxon>Streptophyta</taxon>
        <taxon>Embryophyta</taxon>
        <taxon>Tracheophyta</taxon>
        <taxon>Spermatophyta</taxon>
        <taxon>Magnoliopsida</taxon>
        <taxon>eudicotyledons</taxon>
        <taxon>Gunneridae</taxon>
        <taxon>Pentapetalae</taxon>
        <taxon>rosids</taxon>
        <taxon>fabids</taxon>
        <taxon>Rosales</taxon>
        <taxon>Cannabaceae</taxon>
        <taxon>Trema</taxon>
    </lineage>
</organism>
<comment type="caution">
    <text evidence="2">The sequence shown here is derived from an EMBL/GenBank/DDBJ whole genome shotgun (WGS) entry which is preliminary data.</text>
</comment>
<dbReference type="InterPro" id="IPR036397">
    <property type="entry name" value="RNaseH_sf"/>
</dbReference>
<evidence type="ECO:0000313" key="3">
    <source>
        <dbReference type="Proteomes" id="UP000237000"/>
    </source>
</evidence>
<keyword evidence="3" id="KW-1185">Reference proteome</keyword>
<dbReference type="InParanoid" id="A0A2P5EG27"/>
<dbReference type="InterPro" id="IPR053151">
    <property type="entry name" value="RNase_H-like"/>
</dbReference>
<dbReference type="GO" id="GO:0004523">
    <property type="term" value="F:RNA-DNA hybrid ribonuclease activity"/>
    <property type="evidence" value="ECO:0007669"/>
    <property type="project" value="InterPro"/>
</dbReference>
<accession>A0A2P5EG27</accession>
<protein>
    <submittedName>
        <fullName evidence="2">Ribonuclease H-like domain containing protein</fullName>
    </submittedName>
</protein>
<dbReference type="GO" id="GO:0003676">
    <property type="term" value="F:nucleic acid binding"/>
    <property type="evidence" value="ECO:0007669"/>
    <property type="project" value="InterPro"/>
</dbReference>
<dbReference type="AlphaFoldDB" id="A0A2P5EG27"/>
<evidence type="ECO:0000313" key="2">
    <source>
        <dbReference type="EMBL" id="PON84497.1"/>
    </source>
</evidence>
<dbReference type="Proteomes" id="UP000237000">
    <property type="component" value="Unassembled WGS sequence"/>
</dbReference>
<dbReference type="CDD" id="cd06222">
    <property type="entry name" value="RNase_H_like"/>
    <property type="match status" value="1"/>
</dbReference>
<name>A0A2P5EG27_TREOI</name>
<sequence>MAEAKAVGIALSWARYIGINLQFLESDALTVVKALNDGIVSHSEFDDLLLNVFSVLSYFPGVLVKHVYREANAMAHDLTKFALGLDNDLIWLGESPLPIESIIVKDMISL</sequence>
<dbReference type="EMBL" id="JXTC01000161">
    <property type="protein sequence ID" value="PON84497.1"/>
    <property type="molecule type" value="Genomic_DNA"/>
</dbReference>
<proteinExistence type="predicted"/>
<feature type="domain" description="RNase H type-1" evidence="1">
    <location>
        <begin position="1"/>
        <end position="82"/>
    </location>
</feature>